<dbReference type="InterPro" id="IPR036388">
    <property type="entry name" value="WH-like_DNA-bd_sf"/>
</dbReference>
<dbReference type="STRING" id="560819.SAMN05428998_10445"/>
<feature type="compositionally biased region" description="Basic residues" evidence="1">
    <location>
        <begin position="38"/>
        <end position="49"/>
    </location>
</feature>
<name>A0A1Y6BH06_9PROT</name>
<feature type="domain" description="Transcription regulator PadR N-terminal" evidence="2">
    <location>
        <begin position="63"/>
        <end position="131"/>
    </location>
</feature>
<accession>A0A1Y6BH06</accession>
<dbReference type="EMBL" id="FWZX01000004">
    <property type="protein sequence ID" value="SMF07222.1"/>
    <property type="molecule type" value="Genomic_DNA"/>
</dbReference>
<organism evidence="3 4">
    <name type="scientific">Tistlia consotensis USBA 355</name>
    <dbReference type="NCBI Taxonomy" id="560819"/>
    <lineage>
        <taxon>Bacteria</taxon>
        <taxon>Pseudomonadati</taxon>
        <taxon>Pseudomonadota</taxon>
        <taxon>Alphaproteobacteria</taxon>
        <taxon>Rhodospirillales</taxon>
        <taxon>Rhodovibrionaceae</taxon>
        <taxon>Tistlia</taxon>
    </lineage>
</organism>
<protein>
    <submittedName>
        <fullName evidence="3">Transcriptional regulator, PadR family</fullName>
    </submittedName>
</protein>
<evidence type="ECO:0000313" key="3">
    <source>
        <dbReference type="EMBL" id="SMF07222.1"/>
    </source>
</evidence>
<feature type="compositionally biased region" description="Basic residues" evidence="1">
    <location>
        <begin position="1"/>
        <end position="11"/>
    </location>
</feature>
<dbReference type="Proteomes" id="UP000192917">
    <property type="component" value="Unassembled WGS sequence"/>
</dbReference>
<dbReference type="InterPro" id="IPR005149">
    <property type="entry name" value="Tscrpt_reg_PadR_N"/>
</dbReference>
<dbReference type="InterPro" id="IPR036390">
    <property type="entry name" value="WH_DNA-bd_sf"/>
</dbReference>
<evidence type="ECO:0000259" key="2">
    <source>
        <dbReference type="Pfam" id="PF03551"/>
    </source>
</evidence>
<dbReference type="SUPFAM" id="SSF46785">
    <property type="entry name" value="Winged helix' DNA-binding domain"/>
    <property type="match status" value="1"/>
</dbReference>
<feature type="compositionally biased region" description="Basic and acidic residues" evidence="1">
    <location>
        <begin position="12"/>
        <end position="24"/>
    </location>
</feature>
<dbReference type="Pfam" id="PF03551">
    <property type="entry name" value="PadR"/>
    <property type="match status" value="1"/>
</dbReference>
<dbReference type="PANTHER" id="PTHR43252">
    <property type="entry name" value="TRANSCRIPTIONAL REGULATOR YQJI"/>
    <property type="match status" value="1"/>
</dbReference>
<proteinExistence type="predicted"/>
<reference evidence="3 4" key="1">
    <citation type="submission" date="2017-04" db="EMBL/GenBank/DDBJ databases">
        <authorList>
            <person name="Afonso C.L."/>
            <person name="Miller P.J."/>
            <person name="Scott M.A."/>
            <person name="Spackman E."/>
            <person name="Goraichik I."/>
            <person name="Dimitrov K.M."/>
            <person name="Suarez D.L."/>
            <person name="Swayne D.E."/>
        </authorList>
    </citation>
    <scope>NUCLEOTIDE SEQUENCE [LARGE SCALE GENOMIC DNA]</scope>
    <source>
        <strain evidence="3 4">USBA 355</strain>
    </source>
</reference>
<dbReference type="AlphaFoldDB" id="A0A1Y6BH06"/>
<dbReference type="PANTHER" id="PTHR43252:SF7">
    <property type="entry name" value="TRANSCRIPTIONAL REGULATOR YQJI"/>
    <property type="match status" value="1"/>
</dbReference>
<dbReference type="Gene3D" id="1.10.10.10">
    <property type="entry name" value="Winged helix-like DNA-binding domain superfamily/Winged helix DNA-binding domain"/>
    <property type="match status" value="1"/>
</dbReference>
<dbReference type="RefSeq" id="WP_085121756.1">
    <property type="nucleotide sequence ID" value="NZ_FWZX01000004.1"/>
</dbReference>
<evidence type="ECO:0000313" key="4">
    <source>
        <dbReference type="Proteomes" id="UP000192917"/>
    </source>
</evidence>
<evidence type="ECO:0000256" key="1">
    <source>
        <dbReference type="SAM" id="MobiDB-lite"/>
    </source>
</evidence>
<sequence>MFHHPHHRSEWRRRFAHGEGRRGCGPEGGPEGGPGHEHGHHRHGRGGRRSARLFDHGELRLVVLALIADQPRHGYELIKAIEERAGGSYSPSPGVIYPTLTMLEELGQATVEESGGKKLYAATDEGRVWLAANRGAVDAALARMDEVGAGQGGRPAPQLVRAMENLKLALRLRLRGGSLSDEQLRQIVETLDAAAVAIERS</sequence>
<keyword evidence="4" id="KW-1185">Reference proteome</keyword>
<feature type="region of interest" description="Disordered" evidence="1">
    <location>
        <begin position="1"/>
        <end position="49"/>
    </location>
</feature>
<gene>
    <name evidence="3" type="ORF">SAMN05428998_10445</name>
</gene>